<dbReference type="Gene3D" id="2.30.29.30">
    <property type="entry name" value="Pleckstrin-homology domain (PH domain)/Phosphotyrosine-binding domain (PTB)"/>
    <property type="match status" value="2"/>
</dbReference>
<feature type="compositionally biased region" description="Low complexity" evidence="3">
    <location>
        <begin position="728"/>
        <end position="738"/>
    </location>
</feature>
<dbReference type="Pfam" id="PF00617">
    <property type="entry name" value="RasGEF"/>
    <property type="match status" value="1"/>
</dbReference>
<dbReference type="SUPFAM" id="SSF50729">
    <property type="entry name" value="PH domain-like"/>
    <property type="match status" value="1"/>
</dbReference>
<comment type="caution">
    <text evidence="6">The sequence shown here is derived from an EMBL/GenBank/DDBJ whole genome shotgun (WGS) entry which is preliminary data.</text>
</comment>
<dbReference type="CDD" id="cd00155">
    <property type="entry name" value="RasGEF"/>
    <property type="match status" value="1"/>
</dbReference>
<feature type="compositionally biased region" description="Basic and acidic residues" evidence="3">
    <location>
        <begin position="620"/>
        <end position="634"/>
    </location>
</feature>
<feature type="region of interest" description="Disordered" evidence="3">
    <location>
        <begin position="759"/>
        <end position="790"/>
    </location>
</feature>
<feature type="compositionally biased region" description="Low complexity" evidence="3">
    <location>
        <begin position="894"/>
        <end position="906"/>
    </location>
</feature>
<dbReference type="InterPro" id="IPR001895">
    <property type="entry name" value="RASGEF_cat_dom"/>
</dbReference>
<evidence type="ECO:0000313" key="6">
    <source>
        <dbReference type="EMBL" id="KAL2915605.1"/>
    </source>
</evidence>
<dbReference type="PANTHER" id="PTHR23113">
    <property type="entry name" value="GUANINE NUCLEOTIDE EXCHANGE FACTOR"/>
    <property type="match status" value="1"/>
</dbReference>
<evidence type="ECO:0000259" key="4">
    <source>
        <dbReference type="PROSITE" id="PS50003"/>
    </source>
</evidence>
<dbReference type="PROSITE" id="PS50009">
    <property type="entry name" value="RASGEF_CAT"/>
    <property type="match status" value="1"/>
</dbReference>
<feature type="region of interest" description="Disordered" evidence="3">
    <location>
        <begin position="327"/>
        <end position="379"/>
    </location>
</feature>
<dbReference type="InterPro" id="IPR001849">
    <property type="entry name" value="PH_domain"/>
</dbReference>
<gene>
    <name evidence="6" type="ORF">HK105_204790</name>
</gene>
<sequence>MLPGPLAVSLSRGFLPGRDLFQSYAPREDSSNARETHDAGEPGELKTPMQSSPMSKGFGVSKSPTYKDMDYDPEVFDILDISPKDVAKQLTLLSSELFRNITSQELESLAWTGPEKERLTPAIVHITNHFNQIAIWVAQQILDAKAAKRRFQLICFFIRVAKHCLDFNNFDSVRSVVAGLQSTPVHRLERTWAMVGRRERAVFEKIAELASLDNNNDAYRRRLAHAKPPCVPYLGTHLGDLTFVYECLKKDRGNPARAHQYEEREAQFHQLIAEMERWRSTCVYSFARIRCVADAILRNVILPEDMRVTQDVHYQLSYEIEARAGASSGHGGGAAASDSGQLVTQSSTASTETAMLSASLSSASSGATGPVNRDDDSTPDKAAWLAMRKIDFALKTSVGSSGTFSPLASVGRRSKKEKGVTPIQMPAAGASVADESEPGSARRGLTSPTSTARATAADHDFSSSEMRSWSVPSQRSKRERPRIDALVSPSSAQPVGEASDVTAFPRSDTSTSAESAKDPPQSATDTRRPPLPQLWQSSSFVGGMMGISQASLLGNTLGRPVATRDRSASSAAETGAKDSYRRKMVEGIMKHIRKGRSKSHSRASSDALTGIYSDLDDDSDGAKGEDGRDRDRGVSKGIDSSEEYFDGHRAESTGRSNLELADAHSASMSSVRAIYHPSEDSSGNKNRRHLRGSSDGRFSYTARTNSAGSPDRCASDGDDGDGDDDDASVSSDGSSEAADMPHLAARGRTASEGVLLHGARSETTLSPTRSRLNQLPDASSGRSRREPGRPYNLLQGVLSKKEETDELGNRAARRDWVRVWAVLEGGTLTLYRYDKSMKGATFMASSTSRQLKLLQGSLSARSPGYPPLPSPLAAGGGSGSGGGHSTTKSLDCLATASRPPSASQPSADRDQSMMGKSLADGLDQGAASPAGAASGGSSVVRETPGRVGWSITDSLADLSFSGTRARARKTRPKDADSEPRGPSPRGQDSGRDLVERIVFNSMTRASQASDYVKRSNVFRLQPVNERSVLMKANSGHEMESWIDAIRATVGELRSTY</sequence>
<proteinExistence type="predicted"/>
<feature type="compositionally biased region" description="Low complexity" evidence="3">
    <location>
        <begin position="335"/>
        <end position="369"/>
    </location>
</feature>
<feature type="region of interest" description="Disordered" evidence="3">
    <location>
        <begin position="400"/>
        <end position="538"/>
    </location>
</feature>
<feature type="compositionally biased region" description="Polar residues" evidence="3">
    <location>
        <begin position="761"/>
        <end position="777"/>
    </location>
</feature>
<evidence type="ECO:0000313" key="7">
    <source>
        <dbReference type="Proteomes" id="UP001527925"/>
    </source>
</evidence>
<dbReference type="Pfam" id="PF15410">
    <property type="entry name" value="PH_9"/>
    <property type="match status" value="1"/>
</dbReference>
<feature type="domain" description="PH" evidence="4">
    <location>
        <begin position="791"/>
        <end position="1050"/>
    </location>
</feature>
<feature type="region of interest" description="Disordered" evidence="3">
    <location>
        <begin position="961"/>
        <end position="992"/>
    </location>
</feature>
<evidence type="ECO:0000256" key="1">
    <source>
        <dbReference type="ARBA" id="ARBA00022658"/>
    </source>
</evidence>
<dbReference type="InterPro" id="IPR023578">
    <property type="entry name" value="Ras_GEF_dom_sf"/>
</dbReference>
<dbReference type="EMBL" id="JADGIZ020000022">
    <property type="protein sequence ID" value="KAL2915605.1"/>
    <property type="molecule type" value="Genomic_DNA"/>
</dbReference>
<feature type="region of interest" description="Disordered" evidence="3">
    <location>
        <begin position="560"/>
        <end position="583"/>
    </location>
</feature>
<evidence type="ECO:0000256" key="2">
    <source>
        <dbReference type="PROSITE-ProRule" id="PRU00168"/>
    </source>
</evidence>
<feature type="domain" description="Ras-GEF" evidence="5">
    <location>
        <begin position="82"/>
        <end position="323"/>
    </location>
</feature>
<feature type="region of interest" description="Disordered" evidence="3">
    <location>
        <begin position="676"/>
        <end position="742"/>
    </location>
</feature>
<feature type="compositionally biased region" description="Acidic residues" evidence="3">
    <location>
        <begin position="716"/>
        <end position="727"/>
    </location>
</feature>
<dbReference type="Gene3D" id="1.10.840.10">
    <property type="entry name" value="Ras guanine-nucleotide exchange factors catalytic domain"/>
    <property type="match status" value="1"/>
</dbReference>
<evidence type="ECO:0000259" key="5">
    <source>
        <dbReference type="PROSITE" id="PS50009"/>
    </source>
</evidence>
<keyword evidence="1 2" id="KW-0344">Guanine-nucleotide releasing factor</keyword>
<dbReference type="Proteomes" id="UP001527925">
    <property type="component" value="Unassembled WGS sequence"/>
</dbReference>
<dbReference type="PANTHER" id="PTHR23113:SF368">
    <property type="entry name" value="CELL DIVISION CONTROL PROTEIN 25"/>
    <property type="match status" value="1"/>
</dbReference>
<feature type="region of interest" description="Disordered" evidence="3">
    <location>
        <begin position="610"/>
        <end position="655"/>
    </location>
</feature>
<feature type="region of interest" description="Disordered" evidence="3">
    <location>
        <begin position="858"/>
        <end position="945"/>
    </location>
</feature>
<reference evidence="6 7" key="1">
    <citation type="submission" date="2023-09" db="EMBL/GenBank/DDBJ databases">
        <title>Pangenome analysis of Batrachochytrium dendrobatidis and related Chytrids.</title>
        <authorList>
            <person name="Yacoub M.N."/>
            <person name="Stajich J.E."/>
            <person name="James T.Y."/>
        </authorList>
    </citation>
    <scope>NUCLEOTIDE SEQUENCE [LARGE SCALE GENOMIC DNA]</scope>
    <source>
        <strain evidence="6 7">JEL0888</strain>
    </source>
</reference>
<keyword evidence="7" id="KW-1185">Reference proteome</keyword>
<dbReference type="InterPro" id="IPR011993">
    <property type="entry name" value="PH-like_dom_sf"/>
</dbReference>
<evidence type="ECO:0000256" key="3">
    <source>
        <dbReference type="SAM" id="MobiDB-lite"/>
    </source>
</evidence>
<organism evidence="6 7">
    <name type="scientific">Polyrhizophydium stewartii</name>
    <dbReference type="NCBI Taxonomy" id="2732419"/>
    <lineage>
        <taxon>Eukaryota</taxon>
        <taxon>Fungi</taxon>
        <taxon>Fungi incertae sedis</taxon>
        <taxon>Chytridiomycota</taxon>
        <taxon>Chytridiomycota incertae sedis</taxon>
        <taxon>Chytridiomycetes</taxon>
        <taxon>Rhizophydiales</taxon>
        <taxon>Rhizophydiales incertae sedis</taxon>
        <taxon>Polyrhizophydium</taxon>
    </lineage>
</organism>
<feature type="compositionally biased region" description="Low complexity" evidence="3">
    <location>
        <begin position="446"/>
        <end position="455"/>
    </location>
</feature>
<dbReference type="SUPFAM" id="SSF48366">
    <property type="entry name" value="Ras GEF"/>
    <property type="match status" value="1"/>
</dbReference>
<feature type="compositionally biased region" description="Polar residues" evidence="3">
    <location>
        <begin position="463"/>
        <end position="474"/>
    </location>
</feature>
<dbReference type="InterPro" id="IPR041681">
    <property type="entry name" value="PH_9"/>
</dbReference>
<feature type="compositionally biased region" description="Low complexity" evidence="3">
    <location>
        <begin position="925"/>
        <end position="938"/>
    </location>
</feature>
<dbReference type="InterPro" id="IPR008937">
    <property type="entry name" value="Ras-like_GEF"/>
</dbReference>
<dbReference type="PROSITE" id="PS50003">
    <property type="entry name" value="PH_DOMAIN"/>
    <property type="match status" value="1"/>
</dbReference>
<feature type="region of interest" description="Disordered" evidence="3">
    <location>
        <begin position="22"/>
        <end position="65"/>
    </location>
</feature>
<feature type="compositionally biased region" description="Basic and acidic residues" evidence="3">
    <location>
        <begin position="26"/>
        <end position="44"/>
    </location>
</feature>
<accession>A0ABR4N7Y4</accession>
<dbReference type="InterPro" id="IPR036964">
    <property type="entry name" value="RASGEF_cat_dom_sf"/>
</dbReference>
<name>A0ABR4N7Y4_9FUNG</name>
<dbReference type="SMART" id="SM00147">
    <property type="entry name" value="RasGEF"/>
    <property type="match status" value="1"/>
</dbReference>
<protein>
    <submittedName>
        <fullName evidence="6">Uncharacterized protein</fullName>
    </submittedName>
</protein>
<dbReference type="SMART" id="SM00233">
    <property type="entry name" value="PH"/>
    <property type="match status" value="1"/>
</dbReference>
<feature type="compositionally biased region" description="Gly residues" evidence="3">
    <location>
        <begin position="874"/>
        <end position="884"/>
    </location>
</feature>